<dbReference type="GO" id="GO:0005886">
    <property type="term" value="C:plasma membrane"/>
    <property type="evidence" value="ECO:0007669"/>
    <property type="project" value="UniProtKB-SubCell"/>
</dbReference>
<evidence type="ECO:0000256" key="1">
    <source>
        <dbReference type="ARBA" id="ARBA00004651"/>
    </source>
</evidence>
<dbReference type="PANTHER" id="PTHR46494:SF1">
    <property type="entry name" value="CORA FAMILY METAL ION TRANSPORTER (EUROFUNG)"/>
    <property type="match status" value="1"/>
</dbReference>
<keyword evidence="7" id="KW-1185">Reference proteome</keyword>
<dbReference type="InterPro" id="IPR045863">
    <property type="entry name" value="CorA_TM1_TM2"/>
</dbReference>
<evidence type="ECO:0000256" key="2">
    <source>
        <dbReference type="ARBA" id="ARBA00022692"/>
    </source>
</evidence>
<dbReference type="AlphaFoldDB" id="A0A1Y2MBG7"/>
<dbReference type="GO" id="GO:0000287">
    <property type="term" value="F:magnesium ion binding"/>
    <property type="evidence" value="ECO:0007669"/>
    <property type="project" value="TreeGrafter"/>
</dbReference>
<organism evidence="6 7">
    <name type="scientific">Epicoccum nigrum</name>
    <name type="common">Soil fungus</name>
    <name type="synonym">Epicoccum purpurascens</name>
    <dbReference type="NCBI Taxonomy" id="105696"/>
    <lineage>
        <taxon>Eukaryota</taxon>
        <taxon>Fungi</taxon>
        <taxon>Dikarya</taxon>
        <taxon>Ascomycota</taxon>
        <taxon>Pezizomycotina</taxon>
        <taxon>Dothideomycetes</taxon>
        <taxon>Pleosporomycetidae</taxon>
        <taxon>Pleosporales</taxon>
        <taxon>Pleosporineae</taxon>
        <taxon>Didymellaceae</taxon>
        <taxon>Epicoccum</taxon>
    </lineage>
</organism>
<dbReference type="GO" id="GO:0050897">
    <property type="term" value="F:cobalt ion binding"/>
    <property type="evidence" value="ECO:0007669"/>
    <property type="project" value="TreeGrafter"/>
</dbReference>
<accession>A0A1Y2MBG7</accession>
<dbReference type="GO" id="GO:0015095">
    <property type="term" value="F:magnesium ion transmembrane transporter activity"/>
    <property type="evidence" value="ECO:0007669"/>
    <property type="project" value="TreeGrafter"/>
</dbReference>
<comment type="subcellular location">
    <subcellularLocation>
        <location evidence="1">Cell membrane</location>
        <topology evidence="1">Multi-pass membrane protein</topology>
    </subcellularLocation>
</comment>
<keyword evidence="3 5" id="KW-1133">Transmembrane helix</keyword>
<keyword evidence="2 5" id="KW-0812">Transmembrane</keyword>
<dbReference type="PANTHER" id="PTHR46494">
    <property type="entry name" value="CORA FAMILY METAL ION TRANSPORTER (EUROFUNG)"/>
    <property type="match status" value="1"/>
</dbReference>
<dbReference type="OMA" id="GMLHRSF"/>
<sequence>MDIAPDPYWRNRRLSPGQIQIHDVRLDERRYESGAMLDIHEVLSSSLLPDLENRAALARSIPLDDVTKAERVHLRKIADEFGWLNVLRSNKVQTSTSDPPELRKCRWIHISSKYSDYLSGCLLALSDWSKEPQRIVSALHQLEHCINQHERFSKHGRYFAPFFQRLDDGHEKFNEGPMLLSVPFVDWTVKGETPPLRFQVDPREGYQSSRSSSHMLRSILQHFYRLEDTMDRESQQVFTRHKPWLTDRNLDLKIRRWYGHYPTGLNVDELWILVVDARHVVTFSSNQSWKSRWPPLQLSARIAEISFRGIRNAFVNTSDEQDYTASTHIITALNGALGMLHRSFWSDITLCLSDRYASYLGHLQYRLHRAPSTKLVMDLLQVQEELNIIISIMEQQIELVSGLQTILQPDRTKRQSYASTRQYKHPPTASIPPPDIPTYRQLSFSTHLSDPSAQLLDNLEREYADLVDLRDNSNTLINRTIQLVNIRLEDHGKAILVFTIVTIIFLPLSFISSFFGMNFSDIRDMERTQRLFWLVAGCLTVATVGFSLFLAFYGGSIMEWVVTWKDARTRRLKKERMAHRTVLPERQGNMQSFEVLDSTHLQRTGGF</sequence>
<dbReference type="InterPro" id="IPR002523">
    <property type="entry name" value="MgTranspt_CorA/ZnTranspt_ZntB"/>
</dbReference>
<evidence type="ECO:0000313" key="7">
    <source>
        <dbReference type="Proteomes" id="UP000193240"/>
    </source>
</evidence>
<dbReference type="Gene3D" id="1.20.58.340">
    <property type="entry name" value="Magnesium transport protein CorA, transmembrane region"/>
    <property type="match status" value="1"/>
</dbReference>
<gene>
    <name evidence="6" type="ORF">B5807_01322</name>
</gene>
<feature type="transmembrane region" description="Helical" evidence="5">
    <location>
        <begin position="495"/>
        <end position="519"/>
    </location>
</feature>
<name>A0A1Y2MBG7_EPING</name>
<evidence type="ECO:0000256" key="3">
    <source>
        <dbReference type="ARBA" id="ARBA00022989"/>
    </source>
</evidence>
<evidence type="ECO:0000256" key="4">
    <source>
        <dbReference type="ARBA" id="ARBA00023136"/>
    </source>
</evidence>
<dbReference type="Pfam" id="PF01544">
    <property type="entry name" value="CorA"/>
    <property type="match status" value="1"/>
</dbReference>
<dbReference type="GO" id="GO:0015087">
    <property type="term" value="F:cobalt ion transmembrane transporter activity"/>
    <property type="evidence" value="ECO:0007669"/>
    <property type="project" value="TreeGrafter"/>
</dbReference>
<dbReference type="EMBL" id="KZ107838">
    <property type="protein sequence ID" value="OSS53454.1"/>
    <property type="molecule type" value="Genomic_DNA"/>
</dbReference>
<evidence type="ECO:0000256" key="5">
    <source>
        <dbReference type="SAM" id="Phobius"/>
    </source>
</evidence>
<dbReference type="InParanoid" id="A0A1Y2MBG7"/>
<reference evidence="6 7" key="1">
    <citation type="journal article" date="2017" name="Genome Announc.">
        <title>Genome sequence of the saprophytic ascomycete Epicoccum nigrum ICMP 19927 strain isolated from New Zealand.</title>
        <authorList>
            <person name="Fokin M."/>
            <person name="Fleetwood D."/>
            <person name="Weir B.S."/>
            <person name="Villas-Boas S.G."/>
        </authorList>
    </citation>
    <scope>NUCLEOTIDE SEQUENCE [LARGE SCALE GENOMIC DNA]</scope>
    <source>
        <strain evidence="6 7">ICMP 19927</strain>
    </source>
</reference>
<dbReference type="STRING" id="105696.A0A1Y2MBG7"/>
<feature type="transmembrane region" description="Helical" evidence="5">
    <location>
        <begin position="531"/>
        <end position="553"/>
    </location>
</feature>
<dbReference type="Proteomes" id="UP000193240">
    <property type="component" value="Unassembled WGS sequence"/>
</dbReference>
<proteinExistence type="predicted"/>
<protein>
    <submittedName>
        <fullName evidence="6">Uncharacterized protein</fullName>
    </submittedName>
</protein>
<evidence type="ECO:0000313" key="6">
    <source>
        <dbReference type="EMBL" id="OSS53454.1"/>
    </source>
</evidence>
<dbReference type="SUPFAM" id="SSF144083">
    <property type="entry name" value="Magnesium transport protein CorA, transmembrane region"/>
    <property type="match status" value="1"/>
</dbReference>
<keyword evidence="4 5" id="KW-0472">Membrane</keyword>